<evidence type="ECO:0000313" key="2">
    <source>
        <dbReference type="Proteomes" id="UP000009138"/>
    </source>
</evidence>
<dbReference type="Proteomes" id="UP000009138">
    <property type="component" value="Unassembled WGS sequence"/>
</dbReference>
<dbReference type="RefSeq" id="XP_067516779.1">
    <property type="nucleotide sequence ID" value="XM_067660678.1"/>
</dbReference>
<proteinExistence type="predicted"/>
<keyword evidence="2" id="KW-1185">Reference proteome</keyword>
<organism evidence="1 2">
    <name type="scientific">Rhizopus delemar (strain RA 99-880 / ATCC MYA-4621 / FGSC 9543 / NRRL 43880)</name>
    <name type="common">Mucormycosis agent</name>
    <name type="synonym">Rhizopus arrhizus var. delemar</name>
    <dbReference type="NCBI Taxonomy" id="246409"/>
    <lineage>
        <taxon>Eukaryota</taxon>
        <taxon>Fungi</taxon>
        <taxon>Fungi incertae sedis</taxon>
        <taxon>Mucoromycota</taxon>
        <taxon>Mucoromycotina</taxon>
        <taxon>Mucoromycetes</taxon>
        <taxon>Mucorales</taxon>
        <taxon>Mucorineae</taxon>
        <taxon>Rhizopodaceae</taxon>
        <taxon>Rhizopus</taxon>
    </lineage>
</organism>
<dbReference type="EMBL" id="CH476735">
    <property type="protein sequence ID" value="EIE81383.1"/>
    <property type="molecule type" value="Genomic_DNA"/>
</dbReference>
<dbReference type="GeneID" id="93613059"/>
<reference evidence="1 2" key="1">
    <citation type="journal article" date="2009" name="PLoS Genet.">
        <title>Genomic analysis of the basal lineage fungus Rhizopus oryzae reveals a whole-genome duplication.</title>
        <authorList>
            <person name="Ma L.-J."/>
            <person name="Ibrahim A.S."/>
            <person name="Skory C."/>
            <person name="Grabherr M.G."/>
            <person name="Burger G."/>
            <person name="Butler M."/>
            <person name="Elias M."/>
            <person name="Idnurm A."/>
            <person name="Lang B.F."/>
            <person name="Sone T."/>
            <person name="Abe A."/>
            <person name="Calvo S.E."/>
            <person name="Corrochano L.M."/>
            <person name="Engels R."/>
            <person name="Fu J."/>
            <person name="Hansberg W."/>
            <person name="Kim J.-M."/>
            <person name="Kodira C.D."/>
            <person name="Koehrsen M.J."/>
            <person name="Liu B."/>
            <person name="Miranda-Saavedra D."/>
            <person name="O'Leary S."/>
            <person name="Ortiz-Castellanos L."/>
            <person name="Poulter R."/>
            <person name="Rodriguez-Romero J."/>
            <person name="Ruiz-Herrera J."/>
            <person name="Shen Y.-Q."/>
            <person name="Zeng Q."/>
            <person name="Galagan J."/>
            <person name="Birren B.W."/>
            <person name="Cuomo C.A."/>
            <person name="Wickes B.L."/>
        </authorList>
    </citation>
    <scope>NUCLEOTIDE SEQUENCE [LARGE SCALE GENOMIC DNA]</scope>
    <source>
        <strain evidence="2">RA 99-880 / ATCC MYA-4621 / FGSC 9543 / NRRL 43880</strain>
    </source>
</reference>
<accession>I1BYV3</accession>
<gene>
    <name evidence="1" type="ORF">RO3G_06088</name>
</gene>
<dbReference type="AlphaFoldDB" id="I1BYV3"/>
<sequence length="91" mass="10450">MISDVHDWTHVPLGKEPISRSENLMTIVVDSIPHHTVSVINDVVQSWILKVQHLFMKGLGKYSLVLESEIKESYMDGECEILNKIMKYLVI</sequence>
<evidence type="ECO:0000313" key="1">
    <source>
        <dbReference type="EMBL" id="EIE81383.1"/>
    </source>
</evidence>
<dbReference type="InParanoid" id="I1BYV3"/>
<protein>
    <submittedName>
        <fullName evidence="1">Uncharacterized protein</fullName>
    </submittedName>
</protein>
<name>I1BYV3_RHIO9</name>
<dbReference type="VEuPathDB" id="FungiDB:RO3G_06088"/>